<organism evidence="1 2">
    <name type="scientific">Bradyrhizobium yuanmingense</name>
    <dbReference type="NCBI Taxonomy" id="108015"/>
    <lineage>
        <taxon>Bacteria</taxon>
        <taxon>Pseudomonadati</taxon>
        <taxon>Pseudomonadota</taxon>
        <taxon>Alphaproteobacteria</taxon>
        <taxon>Hyphomicrobiales</taxon>
        <taxon>Nitrobacteraceae</taxon>
        <taxon>Bradyrhizobium</taxon>
    </lineage>
</organism>
<dbReference type="Proteomes" id="UP001565474">
    <property type="component" value="Unassembled WGS sequence"/>
</dbReference>
<dbReference type="RefSeq" id="WP_370091029.1">
    <property type="nucleotide sequence ID" value="NZ_JBGBZN010000002.1"/>
</dbReference>
<reference evidence="1 2" key="1">
    <citation type="submission" date="2024-07" db="EMBL/GenBank/DDBJ databases">
        <title>Genomic Encyclopedia of Type Strains, Phase V (KMG-V): Genome sequencing to study the core and pangenomes of soil and plant-associated prokaryotes.</title>
        <authorList>
            <person name="Whitman W."/>
        </authorList>
    </citation>
    <scope>NUCLEOTIDE SEQUENCE [LARGE SCALE GENOMIC DNA]</scope>
    <source>
        <strain evidence="1 2">USDA 222</strain>
    </source>
</reference>
<accession>A0ABV4GH75</accession>
<comment type="caution">
    <text evidence="1">The sequence shown here is derived from an EMBL/GenBank/DDBJ whole genome shotgun (WGS) entry which is preliminary data.</text>
</comment>
<gene>
    <name evidence="1" type="ORF">ABH992_003255</name>
</gene>
<evidence type="ECO:0000313" key="2">
    <source>
        <dbReference type="Proteomes" id="UP001565474"/>
    </source>
</evidence>
<dbReference type="EMBL" id="JBGBZN010000002">
    <property type="protein sequence ID" value="MEY9470856.1"/>
    <property type="molecule type" value="Genomic_DNA"/>
</dbReference>
<evidence type="ECO:0000313" key="1">
    <source>
        <dbReference type="EMBL" id="MEY9470856.1"/>
    </source>
</evidence>
<proteinExistence type="predicted"/>
<protein>
    <submittedName>
        <fullName evidence="1">Uncharacterized protein</fullName>
    </submittedName>
</protein>
<name>A0ABV4GH75_9BRAD</name>
<keyword evidence="2" id="KW-1185">Reference proteome</keyword>
<sequence length="108" mass="11056">MSKDFFASLYEDQPAGLSGNFDAAVTKLVAKQGNTAVVGDQALQALLFNYVTSSPQNAAKGQAIAAALGGIKQRAVDAFVTTFPGVSLNTLIAEAKAAGHEVEVLGTV</sequence>